<gene>
    <name evidence="2" type="ORF">EAO74_35190</name>
</gene>
<feature type="compositionally biased region" description="Basic and acidic residues" evidence="1">
    <location>
        <begin position="8"/>
        <end position="20"/>
    </location>
</feature>
<dbReference type="EMBL" id="RDBM01000037">
    <property type="protein sequence ID" value="TXS25509.1"/>
    <property type="molecule type" value="Genomic_DNA"/>
</dbReference>
<dbReference type="AlphaFoldDB" id="A0A652KP83"/>
<accession>A0A652KP83</accession>
<dbReference type="RefSeq" id="WP_147985716.1">
    <property type="nucleotide sequence ID" value="NZ_RDBM01000037.1"/>
</dbReference>
<name>A0A652KP83_9ACTN</name>
<evidence type="ECO:0000313" key="2">
    <source>
        <dbReference type="EMBL" id="TXS25509.1"/>
    </source>
</evidence>
<organism evidence="2">
    <name type="scientific">Streptomyces sp. gb1(2016)</name>
    <dbReference type="NCBI Taxonomy" id="1828321"/>
    <lineage>
        <taxon>Bacteria</taxon>
        <taxon>Bacillati</taxon>
        <taxon>Actinomycetota</taxon>
        <taxon>Actinomycetes</taxon>
        <taxon>Kitasatosporales</taxon>
        <taxon>Streptomycetaceae</taxon>
        <taxon>Streptomyces</taxon>
    </lineage>
</organism>
<protein>
    <submittedName>
        <fullName evidence="2">Uncharacterized protein</fullName>
    </submittedName>
</protein>
<feature type="region of interest" description="Disordered" evidence="1">
    <location>
        <begin position="1"/>
        <end position="35"/>
    </location>
</feature>
<comment type="caution">
    <text evidence="2">The sequence shown here is derived from an EMBL/GenBank/DDBJ whole genome shotgun (WGS) entry which is preliminary data.</text>
</comment>
<evidence type="ECO:0000256" key="1">
    <source>
        <dbReference type="SAM" id="MobiDB-lite"/>
    </source>
</evidence>
<proteinExistence type="predicted"/>
<sequence length="147" mass="16340">MTTAHHLRLIDGMRTEDFPPERGPSGSGISGPGYHTALLLSEDDHDHADGDEADRLELRAQRLAEHDALLTLLTLRWGEPQLVSLWSAQERMMAGEVIDEPWAEPAASCEHLQLWRADDRWIAIVLYLEEDGPGCELGVVVTVIDPP</sequence>
<reference evidence="2" key="1">
    <citation type="submission" date="2018-10" db="EMBL/GenBank/DDBJ databases">
        <authorList>
            <person name="Hariharan J."/>
            <person name="Choudoir M.J."/>
            <person name="Diebold P."/>
            <person name="Panke-Buisse K."/>
            <person name="Campbell A.N."/>
            <person name="Buckley D.H."/>
        </authorList>
    </citation>
    <scope>NUCLEOTIDE SEQUENCE</scope>
    <source>
        <strain evidence="2">Gb1</strain>
    </source>
</reference>